<dbReference type="SUPFAM" id="SSF52161">
    <property type="entry name" value="Ribosomal protein L13"/>
    <property type="match status" value="1"/>
</dbReference>
<evidence type="ECO:0000313" key="7">
    <source>
        <dbReference type="EMBL" id="SEI51110.1"/>
    </source>
</evidence>
<evidence type="ECO:0000256" key="6">
    <source>
        <dbReference type="HAMAP-Rule" id="MF_01366"/>
    </source>
</evidence>
<dbReference type="GO" id="GO:0003735">
    <property type="term" value="F:structural constituent of ribosome"/>
    <property type="evidence" value="ECO:0007669"/>
    <property type="project" value="InterPro"/>
</dbReference>
<dbReference type="PANTHER" id="PTHR11545">
    <property type="entry name" value="RIBOSOMAL PROTEIN L13"/>
    <property type="match status" value="1"/>
</dbReference>
<sequence length="161" mass="17915">MECLIKYKFIVESLSYKTVSANKATAQKEWLIVDAEGQNLGRLASKVAVLLRGKHKPSYTPHVDCGDNVIVINAEKINLTGNKLDDKTYIRHTGYPGGQRELTAKVMQQKNPALLIEKAVKGMLPKNKLGAQLFRNLNVNVGSEHKHEAQQPKAVNLNEIK</sequence>
<dbReference type="GO" id="GO:0017148">
    <property type="term" value="P:negative regulation of translation"/>
    <property type="evidence" value="ECO:0007669"/>
    <property type="project" value="TreeGrafter"/>
</dbReference>
<evidence type="ECO:0000256" key="2">
    <source>
        <dbReference type="ARBA" id="ARBA00011838"/>
    </source>
</evidence>
<reference evidence="7 8" key="1">
    <citation type="submission" date="2016-10" db="EMBL/GenBank/DDBJ databases">
        <authorList>
            <person name="de Groot N.N."/>
        </authorList>
    </citation>
    <scope>NUCLEOTIDE SEQUENCE [LARGE SCALE GENOMIC DNA]</scope>
    <source>
        <strain evidence="7 8">DSM 23048</strain>
    </source>
</reference>
<organism evidence="7 8">
    <name type="scientific">Myroides marinus</name>
    <dbReference type="NCBI Taxonomy" id="703342"/>
    <lineage>
        <taxon>Bacteria</taxon>
        <taxon>Pseudomonadati</taxon>
        <taxon>Bacteroidota</taxon>
        <taxon>Flavobacteriia</taxon>
        <taxon>Flavobacteriales</taxon>
        <taxon>Flavobacteriaceae</taxon>
        <taxon>Myroides</taxon>
    </lineage>
</organism>
<dbReference type="InterPro" id="IPR036899">
    <property type="entry name" value="Ribosomal_uL13_sf"/>
</dbReference>
<dbReference type="GO" id="GO:0022625">
    <property type="term" value="C:cytosolic large ribosomal subunit"/>
    <property type="evidence" value="ECO:0007669"/>
    <property type="project" value="TreeGrafter"/>
</dbReference>
<dbReference type="GO" id="GO:0003729">
    <property type="term" value="F:mRNA binding"/>
    <property type="evidence" value="ECO:0007669"/>
    <property type="project" value="UniProtKB-ARBA"/>
</dbReference>
<evidence type="ECO:0000256" key="1">
    <source>
        <dbReference type="ARBA" id="ARBA00006227"/>
    </source>
</evidence>
<dbReference type="PIRSF" id="PIRSF002181">
    <property type="entry name" value="Ribosomal_L13"/>
    <property type="match status" value="1"/>
</dbReference>
<dbReference type="Proteomes" id="UP000183077">
    <property type="component" value="Unassembled WGS sequence"/>
</dbReference>
<accession>A0A1H6RGZ6</accession>
<keyword evidence="3 6" id="KW-0689">Ribosomal protein</keyword>
<dbReference type="FunFam" id="3.90.1180.10:FF:000001">
    <property type="entry name" value="50S ribosomal protein L13"/>
    <property type="match status" value="1"/>
</dbReference>
<dbReference type="InterPro" id="IPR005823">
    <property type="entry name" value="Ribosomal_uL13_bac-type"/>
</dbReference>
<dbReference type="Gene3D" id="3.90.1180.10">
    <property type="entry name" value="Ribosomal protein L13"/>
    <property type="match status" value="1"/>
</dbReference>
<protein>
    <recommendedName>
        <fullName evidence="5 6">Large ribosomal subunit protein uL13</fullName>
    </recommendedName>
</protein>
<name>A0A1H6RGZ6_9FLAO</name>
<dbReference type="InterPro" id="IPR005822">
    <property type="entry name" value="Ribosomal_uL13"/>
</dbReference>
<evidence type="ECO:0000256" key="3">
    <source>
        <dbReference type="ARBA" id="ARBA00022980"/>
    </source>
</evidence>
<dbReference type="PANTHER" id="PTHR11545:SF2">
    <property type="entry name" value="LARGE RIBOSOMAL SUBUNIT PROTEIN UL13M"/>
    <property type="match status" value="1"/>
</dbReference>
<evidence type="ECO:0000256" key="5">
    <source>
        <dbReference type="ARBA" id="ARBA00035201"/>
    </source>
</evidence>
<evidence type="ECO:0000256" key="4">
    <source>
        <dbReference type="ARBA" id="ARBA00023274"/>
    </source>
</evidence>
<dbReference type="HAMAP" id="MF_01366">
    <property type="entry name" value="Ribosomal_uL13"/>
    <property type="match status" value="1"/>
</dbReference>
<dbReference type="EMBL" id="FNYS01000001">
    <property type="protein sequence ID" value="SEI51110.1"/>
    <property type="molecule type" value="Genomic_DNA"/>
</dbReference>
<comment type="subunit">
    <text evidence="2 6">Part of the 50S ribosomal subunit.</text>
</comment>
<dbReference type="NCBIfam" id="TIGR01066">
    <property type="entry name" value="rplM_bact"/>
    <property type="match status" value="1"/>
</dbReference>
<keyword evidence="4 6" id="KW-0687">Ribonucleoprotein</keyword>
<evidence type="ECO:0000313" key="8">
    <source>
        <dbReference type="Proteomes" id="UP000183077"/>
    </source>
</evidence>
<dbReference type="GO" id="GO:0006412">
    <property type="term" value="P:translation"/>
    <property type="evidence" value="ECO:0007669"/>
    <property type="project" value="UniProtKB-UniRule"/>
</dbReference>
<proteinExistence type="inferred from homology"/>
<comment type="similarity">
    <text evidence="1 6">Belongs to the universal ribosomal protein uL13 family.</text>
</comment>
<comment type="function">
    <text evidence="6">This protein is one of the early assembly proteins of the 50S ribosomal subunit, although it is not seen to bind rRNA by itself. It is important during the early stages of 50S assembly.</text>
</comment>
<dbReference type="Pfam" id="PF00572">
    <property type="entry name" value="Ribosomal_L13"/>
    <property type="match status" value="1"/>
</dbReference>
<dbReference type="AlphaFoldDB" id="A0A1H6RGZ6"/>
<gene>
    <name evidence="6" type="primary">rplM</name>
    <name evidence="7" type="ORF">SAMN04488018_101266</name>
</gene>
<dbReference type="CDD" id="cd00392">
    <property type="entry name" value="Ribosomal_L13"/>
    <property type="match status" value="1"/>
</dbReference>